<reference evidence="5 6" key="1">
    <citation type="submission" date="2016-10" db="EMBL/GenBank/DDBJ databases">
        <authorList>
            <person name="de Groot N.N."/>
        </authorList>
    </citation>
    <scope>NUCLEOTIDE SEQUENCE [LARGE SCALE GENOMIC DNA]</scope>
    <source>
        <strain evidence="5 6">DSM 43067</strain>
    </source>
</reference>
<keyword evidence="1" id="KW-0813">Transport</keyword>
<evidence type="ECO:0000256" key="2">
    <source>
        <dbReference type="ARBA" id="ARBA00022741"/>
    </source>
</evidence>
<gene>
    <name evidence="5" type="ORF">SAMN04489713_10935</name>
</gene>
<organism evidence="5 6">
    <name type="scientific">Actinomadura madurae</name>
    <dbReference type="NCBI Taxonomy" id="1993"/>
    <lineage>
        <taxon>Bacteria</taxon>
        <taxon>Bacillati</taxon>
        <taxon>Actinomycetota</taxon>
        <taxon>Actinomycetes</taxon>
        <taxon>Streptosporangiales</taxon>
        <taxon>Thermomonosporaceae</taxon>
        <taxon>Actinomadura</taxon>
    </lineage>
</organism>
<proteinExistence type="predicted"/>
<accession>A0A1I5JLR3</accession>
<evidence type="ECO:0000256" key="3">
    <source>
        <dbReference type="ARBA" id="ARBA00022840"/>
    </source>
</evidence>
<keyword evidence="3 5" id="KW-0067">ATP-binding</keyword>
<keyword evidence="6" id="KW-1185">Reference proteome</keyword>
<evidence type="ECO:0000313" key="6">
    <source>
        <dbReference type="Proteomes" id="UP000183413"/>
    </source>
</evidence>
<dbReference type="InterPro" id="IPR032823">
    <property type="entry name" value="BCA_ABC_TP_C"/>
</dbReference>
<dbReference type="InParanoid" id="A0A1I5JLR3"/>
<dbReference type="GO" id="GO:0005886">
    <property type="term" value="C:plasma membrane"/>
    <property type="evidence" value="ECO:0007669"/>
    <property type="project" value="TreeGrafter"/>
</dbReference>
<sequence>MLDRELGTIASGDLKMIDIARAPMARPCLLALDEPASGMNDHEIEILLHRLKQLRESGMSVLIVEHNVRVVTDIYDRITVFSDGENLAEGPPRDVLRRPDVVAAYLGEDNGESANPSTASLGNLG</sequence>
<dbReference type="RefSeq" id="WP_075022301.1">
    <property type="nucleotide sequence ID" value="NZ_FOVH01000009.1"/>
</dbReference>
<dbReference type="Gene3D" id="3.40.50.300">
    <property type="entry name" value="P-loop containing nucleotide triphosphate hydrolases"/>
    <property type="match status" value="1"/>
</dbReference>
<dbReference type="EMBL" id="FOVH01000009">
    <property type="protein sequence ID" value="SFO73321.1"/>
    <property type="molecule type" value="Genomic_DNA"/>
</dbReference>
<evidence type="ECO:0000256" key="1">
    <source>
        <dbReference type="ARBA" id="ARBA00022448"/>
    </source>
</evidence>
<dbReference type="Proteomes" id="UP000183413">
    <property type="component" value="Unassembled WGS sequence"/>
</dbReference>
<evidence type="ECO:0000313" key="5">
    <source>
        <dbReference type="EMBL" id="SFO73321.1"/>
    </source>
</evidence>
<dbReference type="AlphaFoldDB" id="A0A1I5JLR3"/>
<name>A0A1I5JLR3_9ACTN</name>
<evidence type="ECO:0000259" key="4">
    <source>
        <dbReference type="Pfam" id="PF12399"/>
    </source>
</evidence>
<dbReference type="GO" id="GO:0005524">
    <property type="term" value="F:ATP binding"/>
    <property type="evidence" value="ECO:0007669"/>
    <property type="project" value="UniProtKB-KW"/>
</dbReference>
<protein>
    <submittedName>
        <fullName evidence="5">Branched-chain amino acid ATP-binding cassette transporter</fullName>
    </submittedName>
</protein>
<dbReference type="InterPro" id="IPR051120">
    <property type="entry name" value="ABC_AA/LPS_Transport"/>
</dbReference>
<dbReference type="SUPFAM" id="SSF52540">
    <property type="entry name" value="P-loop containing nucleoside triphosphate hydrolases"/>
    <property type="match status" value="1"/>
</dbReference>
<keyword evidence="2" id="KW-0547">Nucleotide-binding</keyword>
<dbReference type="Pfam" id="PF12399">
    <property type="entry name" value="BCA_ABC_TP_C"/>
    <property type="match status" value="1"/>
</dbReference>
<dbReference type="InterPro" id="IPR027417">
    <property type="entry name" value="P-loop_NTPase"/>
</dbReference>
<dbReference type="PANTHER" id="PTHR45772">
    <property type="entry name" value="CONSERVED COMPONENT OF ABC TRANSPORTER FOR NATURAL AMINO ACIDS-RELATED"/>
    <property type="match status" value="1"/>
</dbReference>
<feature type="domain" description="Branched-chain amino acid ATP-binding cassette transporter C-terminal" evidence="4">
    <location>
        <begin position="87"/>
        <end position="109"/>
    </location>
</feature>
<dbReference type="STRING" id="1993.SAMN04489713_10935"/>